<organism evidence="2 3">
    <name type="scientific">Antrihabitans stalactiti</name>
    <dbReference type="NCBI Taxonomy" id="2584121"/>
    <lineage>
        <taxon>Bacteria</taxon>
        <taxon>Bacillati</taxon>
        <taxon>Actinomycetota</taxon>
        <taxon>Actinomycetes</taxon>
        <taxon>Mycobacteriales</taxon>
        <taxon>Nocardiaceae</taxon>
        <taxon>Antrihabitans</taxon>
    </lineage>
</organism>
<protein>
    <submittedName>
        <fullName evidence="2">Sensor domain-containing diguanylate cyclase</fullName>
    </submittedName>
</protein>
<dbReference type="SMART" id="SM00065">
    <property type="entry name" value="GAF"/>
    <property type="match status" value="1"/>
</dbReference>
<gene>
    <name evidence="2" type="ORF">FGL95_29510</name>
</gene>
<dbReference type="Gene3D" id="3.30.450.40">
    <property type="match status" value="1"/>
</dbReference>
<accession>A0A848KUG4</accession>
<dbReference type="InterPro" id="IPR029016">
    <property type="entry name" value="GAF-like_dom_sf"/>
</dbReference>
<dbReference type="InterPro" id="IPR000160">
    <property type="entry name" value="GGDEF_dom"/>
</dbReference>
<dbReference type="InterPro" id="IPR029787">
    <property type="entry name" value="Nucleotide_cyclase"/>
</dbReference>
<dbReference type="AlphaFoldDB" id="A0A848KUG4"/>
<sequence>MLNRQFGRSQLAWTFKSPNSRGSAVDAALVGHPPPLPARFDLASEAILAFLREAVPMGLWTVTRVVDDQQIYLSVVDNAFGGIPAGVSVPWSGALCKYMIEGQPHIALDVRQVPDYFAITEADGGRVAGYIGYPVVTSDGRLFGTLCAFAPTVMPEEFHRHGPLVELLARLLSTILDADLERTALQRELEQAERRAATDGLTGLMNRTAWDLLLEKEEARYHRFGDSCAVICIDLDGLKSVNDTHGHPAGDDYLRLAAKVLGEQLRDTDILARVGGDEFGVIAPHTDPGGAEQLVDRLSTALDEAGVAASIGHAQYSMMAGGLPGAWTCADAAMYERKRERQRR</sequence>
<feature type="domain" description="GGDEF" evidence="1">
    <location>
        <begin position="226"/>
        <end position="344"/>
    </location>
</feature>
<dbReference type="PANTHER" id="PTHR45138">
    <property type="entry name" value="REGULATORY COMPONENTS OF SENSORY TRANSDUCTION SYSTEM"/>
    <property type="match status" value="1"/>
</dbReference>
<dbReference type="InterPro" id="IPR003018">
    <property type="entry name" value="GAF"/>
</dbReference>
<dbReference type="Gene3D" id="3.30.70.270">
    <property type="match status" value="1"/>
</dbReference>
<dbReference type="PANTHER" id="PTHR45138:SF9">
    <property type="entry name" value="DIGUANYLATE CYCLASE DGCM-RELATED"/>
    <property type="match status" value="1"/>
</dbReference>
<comment type="caution">
    <text evidence="2">The sequence shown here is derived from an EMBL/GenBank/DDBJ whole genome shotgun (WGS) entry which is preliminary data.</text>
</comment>
<reference evidence="2 3" key="1">
    <citation type="submission" date="2019-05" db="EMBL/GenBank/DDBJ databases">
        <authorList>
            <person name="Lee S.D."/>
        </authorList>
    </citation>
    <scope>NUCLEOTIDE SEQUENCE [LARGE SCALE GENOMIC DNA]</scope>
    <source>
        <strain evidence="2 3">YC2-7</strain>
    </source>
</reference>
<dbReference type="InterPro" id="IPR050469">
    <property type="entry name" value="Diguanylate_Cyclase"/>
</dbReference>
<dbReference type="SUPFAM" id="SSF55781">
    <property type="entry name" value="GAF domain-like"/>
    <property type="match status" value="1"/>
</dbReference>
<dbReference type="Pfam" id="PF00990">
    <property type="entry name" value="GGDEF"/>
    <property type="match status" value="1"/>
</dbReference>
<dbReference type="Proteomes" id="UP000535543">
    <property type="component" value="Unassembled WGS sequence"/>
</dbReference>
<dbReference type="SMART" id="SM00267">
    <property type="entry name" value="GGDEF"/>
    <property type="match status" value="1"/>
</dbReference>
<evidence type="ECO:0000259" key="1">
    <source>
        <dbReference type="PROSITE" id="PS50887"/>
    </source>
</evidence>
<dbReference type="PROSITE" id="PS50887">
    <property type="entry name" value="GGDEF"/>
    <property type="match status" value="1"/>
</dbReference>
<keyword evidence="3" id="KW-1185">Reference proteome</keyword>
<dbReference type="CDD" id="cd01949">
    <property type="entry name" value="GGDEF"/>
    <property type="match status" value="1"/>
</dbReference>
<evidence type="ECO:0000313" key="3">
    <source>
        <dbReference type="Proteomes" id="UP000535543"/>
    </source>
</evidence>
<dbReference type="NCBIfam" id="TIGR00254">
    <property type="entry name" value="GGDEF"/>
    <property type="match status" value="1"/>
</dbReference>
<name>A0A848KUG4_9NOCA</name>
<dbReference type="EMBL" id="VCQU01000015">
    <property type="protein sequence ID" value="NMN99167.1"/>
    <property type="molecule type" value="Genomic_DNA"/>
</dbReference>
<evidence type="ECO:0000313" key="2">
    <source>
        <dbReference type="EMBL" id="NMN99167.1"/>
    </source>
</evidence>
<dbReference type="InterPro" id="IPR043128">
    <property type="entry name" value="Rev_trsase/Diguanyl_cyclase"/>
</dbReference>
<proteinExistence type="predicted"/>
<dbReference type="GO" id="GO:0052621">
    <property type="term" value="F:diguanylate cyclase activity"/>
    <property type="evidence" value="ECO:0007669"/>
    <property type="project" value="TreeGrafter"/>
</dbReference>
<reference evidence="2 3" key="2">
    <citation type="submission" date="2020-06" db="EMBL/GenBank/DDBJ databases">
        <title>Antribacter stalactiti gen. nov., sp. nov., a new member of the family Nacardiaceae isolated from a cave.</title>
        <authorList>
            <person name="Kim I.S."/>
        </authorList>
    </citation>
    <scope>NUCLEOTIDE SEQUENCE [LARGE SCALE GENOMIC DNA]</scope>
    <source>
        <strain evidence="2 3">YC2-7</strain>
    </source>
</reference>
<dbReference type="SUPFAM" id="SSF55073">
    <property type="entry name" value="Nucleotide cyclase"/>
    <property type="match status" value="1"/>
</dbReference>